<feature type="compositionally biased region" description="Basic residues" evidence="3">
    <location>
        <begin position="1"/>
        <end position="47"/>
    </location>
</feature>
<proteinExistence type="inferred from homology"/>
<evidence type="ECO:0000256" key="2">
    <source>
        <dbReference type="ARBA" id="ARBA00049661"/>
    </source>
</evidence>
<dbReference type="InterPro" id="IPR050741">
    <property type="entry name" value="Acyl-CoA_dehydrogenase"/>
</dbReference>
<feature type="domain" description="Acyl-CoA dehydrogenase C-terminal" evidence="6">
    <location>
        <begin position="395"/>
        <end position="526"/>
    </location>
</feature>
<evidence type="ECO:0000256" key="1">
    <source>
        <dbReference type="ARBA" id="ARBA00023002"/>
    </source>
</evidence>
<dbReference type="SUPFAM" id="SSF56645">
    <property type="entry name" value="Acyl-CoA dehydrogenase NM domain-like"/>
    <property type="match status" value="1"/>
</dbReference>
<dbReference type="GO" id="GO:0003995">
    <property type="term" value="F:acyl-CoA dehydrogenase activity"/>
    <property type="evidence" value="ECO:0007669"/>
    <property type="project" value="TreeGrafter"/>
</dbReference>
<evidence type="ECO:0000256" key="4">
    <source>
        <dbReference type="SAM" id="Phobius"/>
    </source>
</evidence>
<name>A0A5C8PU82_9HYPH</name>
<evidence type="ECO:0008006" key="9">
    <source>
        <dbReference type="Google" id="ProtNLM"/>
    </source>
</evidence>
<evidence type="ECO:0000259" key="5">
    <source>
        <dbReference type="Pfam" id="PF02771"/>
    </source>
</evidence>
<dbReference type="InterPro" id="IPR013107">
    <property type="entry name" value="Acyl-CoA_DH_C"/>
</dbReference>
<keyword evidence="4" id="KW-0812">Transmembrane</keyword>
<dbReference type="OrthoDB" id="8250967at2"/>
<dbReference type="EMBL" id="VDUZ01000003">
    <property type="protein sequence ID" value="TXL81641.1"/>
    <property type="molecule type" value="Genomic_DNA"/>
</dbReference>
<dbReference type="InterPro" id="IPR036250">
    <property type="entry name" value="AcylCo_DH-like_C"/>
</dbReference>
<sequence>MAARGRGLRRGRRSCRRRHGRRPGGAHRRCGTRRRRSLLRQCRRPAARCRDRQPAAQGPDRDLRPDLRLQHRAGAALRHAPGRFVHQQAAAHGRPGGVRFRRPLRRSHDGHDRLDPRRPAEVQGAHRRRPGGAARAVLRPDARRDLRPGAGPAGVVTASAAAPGGHPVLDALNDVLPGIAARAEEIERARQLPAEIARMLIETGVFKLCVPAALGGHEAHPLVLMRAIEAASSADGSTGWNVMIGATSGTTAAYLAPDAAQLIHGDAKAVTGGIFAPRGKAVRDGDSWRVSGHWQWASGNSHCRWMKAGCVAWEEGRPRMVREGVPEVLTVYVPRERITFDDNWHTSGLCGTGSCDMRIDDVVVPASHAVSLTRDRPRIDGPLYRFPVFGLLALGCGAVALGIARGAIEDLRTLAGAKVPALSRRPLAERAGTQSDIARAEALVRAARAFVVEAITVAWEQAARGTGIGVEDRMALRLAATHATEAAAKAVDICYTLAGGTSVYRASSLQRRFRDVHVVTQHMMVAPPSYELAGRVLVRLPTDASML</sequence>
<evidence type="ECO:0000313" key="7">
    <source>
        <dbReference type="EMBL" id="TXL81641.1"/>
    </source>
</evidence>
<organism evidence="7 8">
    <name type="scientific">Vineibacter terrae</name>
    <dbReference type="NCBI Taxonomy" id="2586908"/>
    <lineage>
        <taxon>Bacteria</taxon>
        <taxon>Pseudomonadati</taxon>
        <taxon>Pseudomonadota</taxon>
        <taxon>Alphaproteobacteria</taxon>
        <taxon>Hyphomicrobiales</taxon>
        <taxon>Vineibacter</taxon>
    </lineage>
</organism>
<accession>A0A5C8PU82</accession>
<dbReference type="InterPro" id="IPR013786">
    <property type="entry name" value="AcylCoA_DH/ox_N"/>
</dbReference>
<gene>
    <name evidence="7" type="ORF">FHP25_03685</name>
</gene>
<dbReference type="Pfam" id="PF08028">
    <property type="entry name" value="Acyl-CoA_dh_2"/>
    <property type="match status" value="1"/>
</dbReference>
<dbReference type="AlphaFoldDB" id="A0A5C8PU82"/>
<feature type="compositionally biased region" description="Basic and acidic residues" evidence="3">
    <location>
        <begin position="48"/>
        <end position="66"/>
    </location>
</feature>
<keyword evidence="1" id="KW-0560">Oxidoreductase</keyword>
<feature type="transmembrane region" description="Helical" evidence="4">
    <location>
        <begin position="383"/>
        <end position="404"/>
    </location>
</feature>
<feature type="compositionally biased region" description="Basic and acidic residues" evidence="3">
    <location>
        <begin position="106"/>
        <end position="120"/>
    </location>
</feature>
<dbReference type="Proteomes" id="UP000321638">
    <property type="component" value="Unassembled WGS sequence"/>
</dbReference>
<evidence type="ECO:0000256" key="3">
    <source>
        <dbReference type="SAM" id="MobiDB-lite"/>
    </source>
</evidence>
<dbReference type="InterPro" id="IPR046373">
    <property type="entry name" value="Acyl-CoA_Oxase/DH_mid-dom_sf"/>
</dbReference>
<protein>
    <recommendedName>
        <fullName evidence="9">Hydrolase</fullName>
    </recommendedName>
</protein>
<dbReference type="GO" id="GO:0033539">
    <property type="term" value="P:fatty acid beta-oxidation using acyl-CoA dehydrogenase"/>
    <property type="evidence" value="ECO:0007669"/>
    <property type="project" value="TreeGrafter"/>
</dbReference>
<dbReference type="Gene3D" id="1.20.140.10">
    <property type="entry name" value="Butyryl-CoA Dehydrogenase, subunit A, domain 3"/>
    <property type="match status" value="1"/>
</dbReference>
<dbReference type="Pfam" id="PF02771">
    <property type="entry name" value="Acyl-CoA_dh_N"/>
    <property type="match status" value="1"/>
</dbReference>
<keyword evidence="8" id="KW-1185">Reference proteome</keyword>
<dbReference type="GO" id="GO:0050660">
    <property type="term" value="F:flavin adenine dinucleotide binding"/>
    <property type="evidence" value="ECO:0007669"/>
    <property type="project" value="InterPro"/>
</dbReference>
<dbReference type="PANTHER" id="PTHR48083">
    <property type="entry name" value="MEDIUM-CHAIN SPECIFIC ACYL-COA DEHYDROGENASE, MITOCHONDRIAL-RELATED"/>
    <property type="match status" value="1"/>
</dbReference>
<comment type="similarity">
    <text evidence="2">Belongs to the HpaH/HsaA monooxygenase family.</text>
</comment>
<feature type="region of interest" description="Disordered" evidence="3">
    <location>
        <begin position="88"/>
        <end position="163"/>
    </location>
</feature>
<evidence type="ECO:0000313" key="8">
    <source>
        <dbReference type="Proteomes" id="UP000321638"/>
    </source>
</evidence>
<keyword evidence="4" id="KW-0472">Membrane</keyword>
<keyword evidence="4" id="KW-1133">Transmembrane helix</keyword>
<dbReference type="InterPro" id="IPR009100">
    <property type="entry name" value="AcylCoA_DH/oxidase_NM_dom_sf"/>
</dbReference>
<feature type="region of interest" description="Disordered" evidence="3">
    <location>
        <begin position="1"/>
        <end position="66"/>
    </location>
</feature>
<dbReference type="InterPro" id="IPR037069">
    <property type="entry name" value="AcylCoA_DH/ox_N_sf"/>
</dbReference>
<dbReference type="PANTHER" id="PTHR48083:SF5">
    <property type="entry name" value="NRGC PROTEIN"/>
    <property type="match status" value="1"/>
</dbReference>
<dbReference type="Gene3D" id="2.40.110.10">
    <property type="entry name" value="Butyryl-CoA Dehydrogenase, subunit A, domain 2"/>
    <property type="match status" value="1"/>
</dbReference>
<evidence type="ECO:0000259" key="6">
    <source>
        <dbReference type="Pfam" id="PF08028"/>
    </source>
</evidence>
<dbReference type="SUPFAM" id="SSF47203">
    <property type="entry name" value="Acyl-CoA dehydrogenase C-terminal domain-like"/>
    <property type="match status" value="1"/>
</dbReference>
<feature type="domain" description="Acyl-CoA dehydrogenase/oxidase N-terminal" evidence="5">
    <location>
        <begin position="179"/>
        <end position="250"/>
    </location>
</feature>
<comment type="caution">
    <text evidence="7">The sequence shown here is derived from an EMBL/GenBank/DDBJ whole genome shotgun (WGS) entry which is preliminary data.</text>
</comment>
<feature type="compositionally biased region" description="Basic and acidic residues" evidence="3">
    <location>
        <begin position="138"/>
        <end position="147"/>
    </location>
</feature>
<reference evidence="7 8" key="1">
    <citation type="submission" date="2019-06" db="EMBL/GenBank/DDBJ databases">
        <title>New taxonomy in bacterial strain CC-CFT640, isolated from vineyard.</title>
        <authorList>
            <person name="Lin S.-Y."/>
            <person name="Tsai C.-F."/>
            <person name="Young C.-C."/>
        </authorList>
    </citation>
    <scope>NUCLEOTIDE SEQUENCE [LARGE SCALE GENOMIC DNA]</scope>
    <source>
        <strain evidence="7 8">CC-CFT640</strain>
    </source>
</reference>
<dbReference type="GO" id="GO:0005737">
    <property type="term" value="C:cytoplasm"/>
    <property type="evidence" value="ECO:0007669"/>
    <property type="project" value="TreeGrafter"/>
</dbReference>
<dbReference type="Gene3D" id="1.10.540.10">
    <property type="entry name" value="Acyl-CoA dehydrogenase/oxidase, N-terminal domain"/>
    <property type="match status" value="1"/>
</dbReference>